<proteinExistence type="predicted"/>
<dbReference type="GO" id="GO:0016491">
    <property type="term" value="F:oxidoreductase activity"/>
    <property type="evidence" value="ECO:0007669"/>
    <property type="project" value="InterPro"/>
</dbReference>
<dbReference type="EMBL" id="FNMU01000001">
    <property type="protein sequence ID" value="SDW00556.1"/>
    <property type="molecule type" value="Genomic_DNA"/>
</dbReference>
<dbReference type="InterPro" id="IPR023753">
    <property type="entry name" value="FAD/NAD-binding_dom"/>
</dbReference>
<evidence type="ECO:0000313" key="7">
    <source>
        <dbReference type="Proteomes" id="UP000267921"/>
    </source>
</evidence>
<dbReference type="EMBL" id="RJJG01000001">
    <property type="protein sequence ID" value="RNI10868.1"/>
    <property type="molecule type" value="Genomic_DNA"/>
</dbReference>
<feature type="domain" description="FAD/NAD(P)-binding" evidence="1">
    <location>
        <begin position="4"/>
        <end position="139"/>
    </location>
</feature>
<evidence type="ECO:0000313" key="4">
    <source>
        <dbReference type="EMBL" id="SDW00556.1"/>
    </source>
</evidence>
<dbReference type="KEGG" id="mhaz:BHR79_01370"/>
<dbReference type="STRING" id="2177.BHR79_01370"/>
<sequence length="396" mass="44328">MKERVLILGAGYAGAVIANTLAREFRHKIAKDELEITVLDRNDMGINQGGFTFLPFGLYTPEDLVRPRKESLSPRIKSRFGDRGEVMGIDLNRQQITVKSGTKYSYDHLVIAMGARPDASGVEGLEDDLNTFYTSMEDALEVGELIRNFKGGRIVVSVSRMPIPCPGAPVKFSFLLESYLRDIRNIRDDVQLTLLWPMEPIGPPEFNKLVTGRLEEKGIEAIRQFQLGKVDASNKTVESTDGRQENYDLLITVPPHKPQQAVLDSGITDEKGWIPADKTTLQYRGPVGDKDNVYIVGDNGPADILKTGIGAHYQAQVVSHNLINTINGNNIKSKYKGETGCPIITDMASDAHTGRAYIATWSYKNPPQSFDTTQLGWYLYRMYYYLHWDMSIKALM</sequence>
<dbReference type="InterPro" id="IPR036188">
    <property type="entry name" value="FAD/NAD-bd_sf"/>
</dbReference>
<accession>A0A1L3Q064</accession>
<dbReference type="SUPFAM" id="SSF51905">
    <property type="entry name" value="FAD/NAD(P)-binding domain"/>
    <property type="match status" value="2"/>
</dbReference>
<gene>
    <name evidence="2" type="ORF">BHR79_01370</name>
    <name evidence="3" type="ORF">EFE40_01420</name>
    <name evidence="4" type="ORF">SAMN04515625_0096</name>
</gene>
<dbReference type="OrthoDB" id="38899at2157"/>
<dbReference type="PANTHER" id="PTHR43755:SF1">
    <property type="entry name" value="FAD-DEPENDENT PYRIDINE NUCLEOTIDE-DISULPHIDE OXIDOREDUCTASE"/>
    <property type="match status" value="1"/>
</dbReference>
<dbReference type="PANTHER" id="PTHR43755">
    <property type="match status" value="1"/>
</dbReference>
<dbReference type="EMBL" id="CP017921">
    <property type="protein sequence ID" value="APH38264.1"/>
    <property type="molecule type" value="Genomic_DNA"/>
</dbReference>
<evidence type="ECO:0000313" key="6">
    <source>
        <dbReference type="Proteomes" id="UP000198669"/>
    </source>
</evidence>
<dbReference type="Gene3D" id="3.50.50.60">
    <property type="entry name" value="FAD/NAD(P)-binding domain"/>
    <property type="match status" value="2"/>
</dbReference>
<dbReference type="Pfam" id="PF07992">
    <property type="entry name" value="Pyr_redox_2"/>
    <property type="match status" value="1"/>
</dbReference>
<dbReference type="InterPro" id="IPR052541">
    <property type="entry name" value="SQRD"/>
</dbReference>
<dbReference type="AlphaFoldDB" id="A0A1L3Q064"/>
<evidence type="ECO:0000313" key="5">
    <source>
        <dbReference type="Proteomes" id="UP000186879"/>
    </source>
</evidence>
<protein>
    <submittedName>
        <fullName evidence="3">NAD(P)/FAD-dependent oxidoreductase</fullName>
    </submittedName>
    <submittedName>
        <fullName evidence="2">Pyridine nucleotide-disulfide oxidoreductase</fullName>
    </submittedName>
    <submittedName>
        <fullName evidence="4">Sulfide:quinone oxidoreductase</fullName>
    </submittedName>
</protein>
<reference evidence="3 7" key="3">
    <citation type="submission" date="2018-10" db="EMBL/GenBank/DDBJ databases">
        <title>Cultivation of a novel Methanohalophilus strain from Kebrit Deep of the Red Sea and a genomic comparison of members of the genus Methanohalophilus.</title>
        <authorList>
            <person name="Guan Y."/>
            <person name="Ngugi D.K."/>
            <person name="Stingl U."/>
        </authorList>
    </citation>
    <scope>NUCLEOTIDE SEQUENCE [LARGE SCALE GENOMIC DNA]</scope>
    <source>
        <strain evidence="3 7">DSM 3094</strain>
    </source>
</reference>
<dbReference type="Proteomes" id="UP000198669">
    <property type="component" value="Unassembled WGS sequence"/>
</dbReference>
<evidence type="ECO:0000313" key="2">
    <source>
        <dbReference type="EMBL" id="APH38264.1"/>
    </source>
</evidence>
<keyword evidence="5" id="KW-1185">Reference proteome</keyword>
<organism evidence="2 5">
    <name type="scientific">Methanohalophilus halophilus</name>
    <dbReference type="NCBI Taxonomy" id="2177"/>
    <lineage>
        <taxon>Archaea</taxon>
        <taxon>Methanobacteriati</taxon>
        <taxon>Methanobacteriota</taxon>
        <taxon>Stenosarchaea group</taxon>
        <taxon>Methanomicrobia</taxon>
        <taxon>Methanosarcinales</taxon>
        <taxon>Methanosarcinaceae</taxon>
        <taxon>Methanohalophilus</taxon>
    </lineage>
</organism>
<reference evidence="4 6" key="2">
    <citation type="submission" date="2016-10" db="EMBL/GenBank/DDBJ databases">
        <authorList>
            <person name="de Groot N.N."/>
        </authorList>
    </citation>
    <scope>NUCLEOTIDE SEQUENCE [LARGE SCALE GENOMIC DNA]</scope>
    <source>
        <strain evidence="4 6">Z-7982</strain>
    </source>
</reference>
<reference evidence="2 5" key="1">
    <citation type="submission" date="2016-10" db="EMBL/GenBank/DDBJ databases">
        <title>Methanohalophilus halophilus.</title>
        <authorList>
            <person name="L'haridon S."/>
        </authorList>
    </citation>
    <scope>NUCLEOTIDE SEQUENCE [LARGE SCALE GENOMIC DNA]</scope>
    <source>
        <strain evidence="2 5">Z-7982</strain>
    </source>
</reference>
<dbReference type="Proteomes" id="UP000267921">
    <property type="component" value="Unassembled WGS sequence"/>
</dbReference>
<evidence type="ECO:0000313" key="3">
    <source>
        <dbReference type="EMBL" id="RNI10868.1"/>
    </source>
</evidence>
<dbReference type="Proteomes" id="UP000186879">
    <property type="component" value="Chromosome"/>
</dbReference>
<evidence type="ECO:0000259" key="1">
    <source>
        <dbReference type="Pfam" id="PF07992"/>
    </source>
</evidence>
<name>A0A1L3Q064_9EURY</name>